<protein>
    <submittedName>
        <fullName evidence="2">DUF3541 domain-containing protein</fullName>
    </submittedName>
</protein>
<feature type="chain" id="PRO_5018298183" evidence="1">
    <location>
        <begin position="25"/>
        <end position="375"/>
    </location>
</feature>
<keyword evidence="3" id="KW-1185">Reference proteome</keyword>
<proteinExistence type="predicted"/>
<dbReference type="RefSeq" id="WP_124935543.1">
    <property type="nucleotide sequence ID" value="NZ_RJVQ01000001.1"/>
</dbReference>
<accession>A0A3N9TM24</accession>
<dbReference type="Proteomes" id="UP000281112">
    <property type="component" value="Unassembled WGS sequence"/>
</dbReference>
<evidence type="ECO:0000313" key="3">
    <source>
        <dbReference type="Proteomes" id="UP000281112"/>
    </source>
</evidence>
<dbReference type="OrthoDB" id="6080009at2"/>
<dbReference type="AlphaFoldDB" id="A0A3N9TM24"/>
<dbReference type="InterPro" id="IPR021928">
    <property type="entry name" value="DUF3541"/>
</dbReference>
<name>A0A3N9TM24_9VIBR</name>
<gene>
    <name evidence="2" type="ORF">EES38_02320</name>
</gene>
<dbReference type="Pfam" id="PF12060">
    <property type="entry name" value="DUF3541"/>
    <property type="match status" value="1"/>
</dbReference>
<organism evidence="2 3">
    <name type="scientific">Vibrio viridaestus</name>
    <dbReference type="NCBI Taxonomy" id="2487322"/>
    <lineage>
        <taxon>Bacteria</taxon>
        <taxon>Pseudomonadati</taxon>
        <taxon>Pseudomonadota</taxon>
        <taxon>Gammaproteobacteria</taxon>
        <taxon>Vibrionales</taxon>
        <taxon>Vibrionaceae</taxon>
        <taxon>Vibrio</taxon>
    </lineage>
</organism>
<sequence length="375" mass="43770">MKLLPKMYIVACSISYLFTCPVFSEEAESPPQTLAAQEQQVDDAKTISQDILSNYLQNYYQLDIVNQGHFSLRLYRQTLNKQFLNGVNADLYRITDNLNRIAEDINTPEKIYLYSQKHLAKYKNSKDVRSQIRYDATKNTPEYFFLGPELIGSLARLNEYGLEHVDNDALRKILHNYDFKRFVTDKNMMKAWAAQLANQVFWLKQLGEHDYTSEFISTFRETYPDSEDKNLTRQQYENKIYGLTHIILADSMYYQRYVDPRNYSWIFDYFRANMSTLLLRAKADILAEIGISFLLTNQSDDPVVSEIRQALIKKYDPNKRLIPSSNGSDDIPFGEHRNVLAIMFLNWQQPNAAPNFQKTPEPKLTLPFGVHPKTK</sequence>
<reference evidence="2 3" key="1">
    <citation type="submission" date="2018-11" db="EMBL/GenBank/DDBJ databases">
        <title>Vibrio LJC006 sp. nov., isolated from seawater during the bloom of the enteromorpha.</title>
        <authorList>
            <person name="Liang J."/>
        </authorList>
    </citation>
    <scope>NUCLEOTIDE SEQUENCE [LARGE SCALE GENOMIC DNA]</scope>
    <source>
        <strain evidence="2 3">LJC006</strain>
    </source>
</reference>
<evidence type="ECO:0000256" key="1">
    <source>
        <dbReference type="SAM" id="SignalP"/>
    </source>
</evidence>
<keyword evidence="1" id="KW-0732">Signal</keyword>
<evidence type="ECO:0000313" key="2">
    <source>
        <dbReference type="EMBL" id="RQW64893.1"/>
    </source>
</evidence>
<dbReference type="EMBL" id="RJVQ01000001">
    <property type="protein sequence ID" value="RQW64893.1"/>
    <property type="molecule type" value="Genomic_DNA"/>
</dbReference>
<comment type="caution">
    <text evidence="2">The sequence shown here is derived from an EMBL/GenBank/DDBJ whole genome shotgun (WGS) entry which is preliminary data.</text>
</comment>
<feature type="signal peptide" evidence="1">
    <location>
        <begin position="1"/>
        <end position="24"/>
    </location>
</feature>